<evidence type="ECO:0000313" key="1">
    <source>
        <dbReference type="EMBL" id="OJT07800.1"/>
    </source>
</evidence>
<name>A0A1M2VJQ1_TRAPU</name>
<keyword evidence="2" id="KW-1185">Reference proteome</keyword>
<protein>
    <submittedName>
        <fullName evidence="1">Uncharacterized protein</fullName>
    </submittedName>
</protein>
<proteinExistence type="predicted"/>
<evidence type="ECO:0000313" key="2">
    <source>
        <dbReference type="Proteomes" id="UP000184267"/>
    </source>
</evidence>
<dbReference type="AlphaFoldDB" id="A0A1M2VJQ1"/>
<comment type="caution">
    <text evidence="1">The sequence shown here is derived from an EMBL/GenBank/DDBJ whole genome shotgun (WGS) entry which is preliminary data.</text>
</comment>
<sequence length="254" mass="27934">MVARPVAIFPNSSALRALRIRFAQFVPATAFPALTTFHLATVADEVRLVDLLNFLAGAPLLQDLELTDVSPRKLAATDLSGWRQGRLLFKHLKRLVVADDIDTGRSEERLTALAEYQCGLLSILSIPPACVLAVGGVESTAHVADLLVQLWPKDSGQRCATQARLTPLGSYREWDQRGLQHFVVYLSCEGNLEASFSIVASNGTMARACLIDGLSTGHAFKTIRRLWIDHGPKWLYTDLPGILTALPCIEYLHF</sequence>
<gene>
    <name evidence="1" type="ORF">TRAPUB_1315</name>
</gene>
<dbReference type="Proteomes" id="UP000184267">
    <property type="component" value="Unassembled WGS sequence"/>
</dbReference>
<organism evidence="1 2">
    <name type="scientific">Trametes pubescens</name>
    <name type="common">White-rot fungus</name>
    <dbReference type="NCBI Taxonomy" id="154538"/>
    <lineage>
        <taxon>Eukaryota</taxon>
        <taxon>Fungi</taxon>
        <taxon>Dikarya</taxon>
        <taxon>Basidiomycota</taxon>
        <taxon>Agaricomycotina</taxon>
        <taxon>Agaricomycetes</taxon>
        <taxon>Polyporales</taxon>
        <taxon>Polyporaceae</taxon>
        <taxon>Trametes</taxon>
    </lineage>
</organism>
<dbReference type="EMBL" id="MNAD01001120">
    <property type="protein sequence ID" value="OJT07800.1"/>
    <property type="molecule type" value="Genomic_DNA"/>
</dbReference>
<accession>A0A1M2VJQ1</accession>
<reference evidence="1 2" key="1">
    <citation type="submission" date="2016-10" db="EMBL/GenBank/DDBJ databases">
        <title>Genome sequence of the basidiomycete white-rot fungus Trametes pubescens.</title>
        <authorList>
            <person name="Makela M.R."/>
            <person name="Granchi Z."/>
            <person name="Peng M."/>
            <person name="De Vries R.P."/>
            <person name="Grigoriev I."/>
            <person name="Riley R."/>
            <person name="Hilden K."/>
        </authorList>
    </citation>
    <scope>NUCLEOTIDE SEQUENCE [LARGE SCALE GENOMIC DNA]</scope>
    <source>
        <strain evidence="1 2">FBCC735</strain>
    </source>
</reference>